<evidence type="ECO:0000313" key="9">
    <source>
        <dbReference type="Proteomes" id="UP001178461"/>
    </source>
</evidence>
<evidence type="ECO:0000256" key="2">
    <source>
        <dbReference type="ARBA" id="ARBA00022692"/>
    </source>
</evidence>
<evidence type="ECO:0000256" key="3">
    <source>
        <dbReference type="ARBA" id="ARBA00022989"/>
    </source>
</evidence>
<keyword evidence="5 8" id="KW-0675">Receptor</keyword>
<sequence>SQIYYIFYEAFFKENPSQNLFDVPCMITKFYQHILALAFAVKVINENPNLLPNVTLGFHIYDSYYDARMTYRTTLDLLFKMRRFAPNYKCDSQKNLIAIIGGLGSDTSFHIADLLRLYNIPQ</sequence>
<comment type="subcellular location">
    <subcellularLocation>
        <location evidence="1">Membrane</location>
        <topology evidence="1">Multi-pass membrane protein</topology>
    </subcellularLocation>
</comment>
<dbReference type="InterPro" id="IPR000337">
    <property type="entry name" value="GPCR_3"/>
</dbReference>
<dbReference type="AlphaFoldDB" id="A0AA35L7M3"/>
<evidence type="ECO:0000256" key="1">
    <source>
        <dbReference type="ARBA" id="ARBA00004141"/>
    </source>
</evidence>
<evidence type="ECO:0000256" key="6">
    <source>
        <dbReference type="ARBA" id="ARBA00023180"/>
    </source>
</evidence>
<evidence type="ECO:0000259" key="7">
    <source>
        <dbReference type="Pfam" id="PF01094"/>
    </source>
</evidence>
<dbReference type="Gene3D" id="3.40.50.2300">
    <property type="match status" value="1"/>
</dbReference>
<evidence type="ECO:0000313" key="8">
    <source>
        <dbReference type="EMBL" id="CAI5791316.1"/>
    </source>
</evidence>
<dbReference type="PANTHER" id="PTHR24061:SF599">
    <property type="entry name" value="G-PROTEIN COUPLED RECEPTORS FAMILY 3 PROFILE DOMAIN-CONTAINING PROTEIN"/>
    <property type="match status" value="1"/>
</dbReference>
<dbReference type="GO" id="GO:0005886">
    <property type="term" value="C:plasma membrane"/>
    <property type="evidence" value="ECO:0007669"/>
    <property type="project" value="TreeGrafter"/>
</dbReference>
<dbReference type="Proteomes" id="UP001178461">
    <property type="component" value="Chromosome 13"/>
</dbReference>
<feature type="non-terminal residue" evidence="8">
    <location>
        <position position="122"/>
    </location>
</feature>
<evidence type="ECO:0000256" key="5">
    <source>
        <dbReference type="ARBA" id="ARBA00023170"/>
    </source>
</evidence>
<dbReference type="InterPro" id="IPR000068">
    <property type="entry name" value="GPCR_3_Ca_sens_rcpt-rel"/>
</dbReference>
<keyword evidence="6" id="KW-0325">Glycoprotein</keyword>
<reference evidence="8" key="1">
    <citation type="submission" date="2022-12" db="EMBL/GenBank/DDBJ databases">
        <authorList>
            <person name="Alioto T."/>
            <person name="Alioto T."/>
            <person name="Gomez Garrido J."/>
        </authorList>
    </citation>
    <scope>NUCLEOTIDE SEQUENCE</scope>
</reference>
<keyword evidence="9" id="KW-1185">Reference proteome</keyword>
<keyword evidence="2" id="KW-0812">Transmembrane</keyword>
<feature type="non-terminal residue" evidence="8">
    <location>
        <position position="1"/>
    </location>
</feature>
<dbReference type="EMBL" id="OX395138">
    <property type="protein sequence ID" value="CAI5791316.1"/>
    <property type="molecule type" value="Genomic_DNA"/>
</dbReference>
<protein>
    <submittedName>
        <fullName evidence="8">Vomeronasal type-2 receptor 26-like</fullName>
    </submittedName>
</protein>
<feature type="domain" description="Receptor ligand binding region" evidence="7">
    <location>
        <begin position="36"/>
        <end position="122"/>
    </location>
</feature>
<dbReference type="PRINTS" id="PR00248">
    <property type="entry name" value="GPCRMGR"/>
</dbReference>
<keyword evidence="3" id="KW-1133">Transmembrane helix</keyword>
<organism evidence="8 9">
    <name type="scientific">Podarcis lilfordi</name>
    <name type="common">Lilford's wall lizard</name>
    <dbReference type="NCBI Taxonomy" id="74358"/>
    <lineage>
        <taxon>Eukaryota</taxon>
        <taxon>Metazoa</taxon>
        <taxon>Chordata</taxon>
        <taxon>Craniata</taxon>
        <taxon>Vertebrata</taxon>
        <taxon>Euteleostomi</taxon>
        <taxon>Lepidosauria</taxon>
        <taxon>Squamata</taxon>
        <taxon>Bifurcata</taxon>
        <taxon>Unidentata</taxon>
        <taxon>Episquamata</taxon>
        <taxon>Laterata</taxon>
        <taxon>Lacertibaenia</taxon>
        <taxon>Lacertidae</taxon>
        <taxon>Podarcis</taxon>
    </lineage>
</organism>
<dbReference type="GO" id="GO:0004930">
    <property type="term" value="F:G protein-coupled receptor activity"/>
    <property type="evidence" value="ECO:0007669"/>
    <property type="project" value="InterPro"/>
</dbReference>
<accession>A0AA35L7M3</accession>
<proteinExistence type="predicted"/>
<dbReference type="InterPro" id="IPR028082">
    <property type="entry name" value="Peripla_BP_I"/>
</dbReference>
<evidence type="ECO:0000256" key="4">
    <source>
        <dbReference type="ARBA" id="ARBA00023136"/>
    </source>
</evidence>
<dbReference type="Pfam" id="PF01094">
    <property type="entry name" value="ANF_receptor"/>
    <property type="match status" value="1"/>
</dbReference>
<name>A0AA35L7M3_9SAUR</name>
<gene>
    <name evidence="8" type="ORF">PODLI_1B009853</name>
</gene>
<dbReference type="SUPFAM" id="SSF53822">
    <property type="entry name" value="Periplasmic binding protein-like I"/>
    <property type="match status" value="1"/>
</dbReference>
<dbReference type="PANTHER" id="PTHR24061">
    <property type="entry name" value="CALCIUM-SENSING RECEPTOR-RELATED"/>
    <property type="match status" value="1"/>
</dbReference>
<keyword evidence="4" id="KW-0472">Membrane</keyword>
<dbReference type="InterPro" id="IPR001828">
    <property type="entry name" value="ANF_lig-bd_rcpt"/>
</dbReference>